<accession>A0A5M3X3K6</accession>
<sequence length="50" mass="5324">MIGALVGQPAGTPIAERIRTGYDASGRPVRVMVSVLPGDRHVMVYELDAT</sequence>
<keyword evidence="2" id="KW-1185">Reference proteome</keyword>
<proteinExistence type="predicted"/>
<gene>
    <name evidence="1" type="ORF">Amac_063450</name>
</gene>
<name>A0A5M3X3K6_9ACTN</name>
<evidence type="ECO:0008006" key="3">
    <source>
        <dbReference type="Google" id="ProtNLM"/>
    </source>
</evidence>
<evidence type="ECO:0000313" key="2">
    <source>
        <dbReference type="Proteomes" id="UP000331127"/>
    </source>
</evidence>
<evidence type="ECO:0000313" key="1">
    <source>
        <dbReference type="EMBL" id="GES12748.1"/>
    </source>
</evidence>
<reference evidence="1 2" key="1">
    <citation type="submission" date="2019-10" db="EMBL/GenBank/DDBJ databases">
        <title>Whole genome shotgun sequence of Acrocarpospora macrocephala NBRC 16266.</title>
        <authorList>
            <person name="Ichikawa N."/>
            <person name="Kimura A."/>
            <person name="Kitahashi Y."/>
            <person name="Komaki H."/>
            <person name="Oguchi A."/>
        </authorList>
    </citation>
    <scope>NUCLEOTIDE SEQUENCE [LARGE SCALE GENOMIC DNA]</scope>
    <source>
        <strain evidence="1 2">NBRC 16266</strain>
    </source>
</reference>
<dbReference type="Gene3D" id="3.40.1410.10">
    <property type="entry name" value="Chorismate lyase-like"/>
    <property type="match status" value="1"/>
</dbReference>
<comment type="caution">
    <text evidence="1">The sequence shown here is derived from an EMBL/GenBank/DDBJ whole genome shotgun (WGS) entry which is preliminary data.</text>
</comment>
<dbReference type="Proteomes" id="UP000331127">
    <property type="component" value="Unassembled WGS sequence"/>
</dbReference>
<protein>
    <recommendedName>
        <fullName evidence="3">UbiC transcription regulator-associated domain-containing protein</fullName>
    </recommendedName>
</protein>
<dbReference type="SUPFAM" id="SSF64288">
    <property type="entry name" value="Chorismate lyase-like"/>
    <property type="match status" value="1"/>
</dbReference>
<dbReference type="InterPro" id="IPR028978">
    <property type="entry name" value="Chorismate_lyase_/UTRA_dom_sf"/>
</dbReference>
<dbReference type="EMBL" id="BLAE01000038">
    <property type="protein sequence ID" value="GES12748.1"/>
    <property type="molecule type" value="Genomic_DNA"/>
</dbReference>
<dbReference type="AlphaFoldDB" id="A0A5M3X3K6"/>
<organism evidence="1 2">
    <name type="scientific">Acrocarpospora macrocephala</name>
    <dbReference type="NCBI Taxonomy" id="150177"/>
    <lineage>
        <taxon>Bacteria</taxon>
        <taxon>Bacillati</taxon>
        <taxon>Actinomycetota</taxon>
        <taxon>Actinomycetes</taxon>
        <taxon>Streptosporangiales</taxon>
        <taxon>Streptosporangiaceae</taxon>
        <taxon>Acrocarpospora</taxon>
    </lineage>
</organism>